<accession>A0ABP1PHU4</accession>
<comment type="caution">
    <text evidence="2">The sequence shown here is derived from an EMBL/GenBank/DDBJ whole genome shotgun (WGS) entry which is preliminary data.</text>
</comment>
<keyword evidence="1" id="KW-1133">Transmembrane helix</keyword>
<feature type="transmembrane region" description="Helical" evidence="1">
    <location>
        <begin position="343"/>
        <end position="364"/>
    </location>
</feature>
<protein>
    <recommendedName>
        <fullName evidence="4">Odorant receptor</fullName>
    </recommendedName>
</protein>
<feature type="transmembrane region" description="Helical" evidence="1">
    <location>
        <begin position="306"/>
        <end position="331"/>
    </location>
</feature>
<keyword evidence="1" id="KW-0472">Membrane</keyword>
<keyword evidence="3" id="KW-1185">Reference proteome</keyword>
<dbReference type="Proteomes" id="UP001642540">
    <property type="component" value="Unassembled WGS sequence"/>
</dbReference>
<evidence type="ECO:0000313" key="3">
    <source>
        <dbReference type="Proteomes" id="UP001642540"/>
    </source>
</evidence>
<dbReference type="EMBL" id="CAXLJM020000001">
    <property type="protein sequence ID" value="CAL8068182.1"/>
    <property type="molecule type" value="Genomic_DNA"/>
</dbReference>
<evidence type="ECO:0000256" key="1">
    <source>
        <dbReference type="SAM" id="Phobius"/>
    </source>
</evidence>
<evidence type="ECO:0000313" key="2">
    <source>
        <dbReference type="EMBL" id="CAL8068182.1"/>
    </source>
</evidence>
<proteinExistence type="predicted"/>
<keyword evidence="1" id="KW-0812">Transmembrane</keyword>
<organism evidence="2 3">
    <name type="scientific">Orchesella dallaii</name>
    <dbReference type="NCBI Taxonomy" id="48710"/>
    <lineage>
        <taxon>Eukaryota</taxon>
        <taxon>Metazoa</taxon>
        <taxon>Ecdysozoa</taxon>
        <taxon>Arthropoda</taxon>
        <taxon>Hexapoda</taxon>
        <taxon>Collembola</taxon>
        <taxon>Entomobryomorpha</taxon>
        <taxon>Entomobryoidea</taxon>
        <taxon>Orchesellidae</taxon>
        <taxon>Orchesellinae</taxon>
        <taxon>Orchesella</taxon>
    </lineage>
</organism>
<feature type="transmembrane region" description="Helical" evidence="1">
    <location>
        <begin position="223"/>
        <end position="246"/>
    </location>
</feature>
<gene>
    <name evidence="2" type="ORF">ODALV1_LOCUS150</name>
</gene>
<reference evidence="2 3" key="1">
    <citation type="submission" date="2024-08" db="EMBL/GenBank/DDBJ databases">
        <authorList>
            <person name="Cucini C."/>
            <person name="Frati F."/>
        </authorList>
    </citation>
    <scope>NUCLEOTIDE SEQUENCE [LARGE SCALE GENOMIC DNA]</scope>
</reference>
<sequence>MITKFLITIFKLRVRLMRLSANNSIVWQKSGIAIRKSIYRTLNSNIILVFFCAYAISAALNSTEFFYNRTITDDENYREVRSWFTKRIKLNRTFLDESILALLGFMHIVSAITSILALVALISVRNKLCVIVTLFNMSTDFDSSNQAEFSRLVHAYPNTSREFKLRPYMINGLGIMIAAILTVSPLSFGLIALQPLSPIRKSIVESLEIFPKVELKYAPITLFIFYVVFMVCDAIFLLAYVAYLYLLSAEYWLTQLCPVDVLKKPSILNGDKELVLRCKNGRIIGFRNLIRFYRCYEILTNAFNNVYANFIITMHHSCFVFILSSALFLGIRYTEMFLLPGGQVIPVAIIAIVMMEFFETVLIVGMQRASKKFLSQLREHTRKKQLHGEKLAAKNIRRELASLSSLHAHTAYPVLSLSKQYFLEFLGTSIETVVDMLIMV</sequence>
<feature type="transmembrane region" description="Helical" evidence="1">
    <location>
        <begin position="42"/>
        <end position="60"/>
    </location>
</feature>
<feature type="transmembrane region" description="Helical" evidence="1">
    <location>
        <begin position="99"/>
        <end position="122"/>
    </location>
</feature>
<feature type="transmembrane region" description="Helical" evidence="1">
    <location>
        <begin position="168"/>
        <end position="193"/>
    </location>
</feature>
<evidence type="ECO:0008006" key="4">
    <source>
        <dbReference type="Google" id="ProtNLM"/>
    </source>
</evidence>
<name>A0ABP1PHU4_9HEXA</name>